<evidence type="ECO:0000313" key="3">
    <source>
        <dbReference type="Proteomes" id="UP000703661"/>
    </source>
</evidence>
<keyword evidence="3" id="KW-1185">Reference proteome</keyword>
<name>A0A9P6N4T1_9FUNG</name>
<dbReference type="Proteomes" id="UP000703661">
    <property type="component" value="Unassembled WGS sequence"/>
</dbReference>
<accession>A0A9P6N4T1</accession>
<reference evidence="2" key="1">
    <citation type="journal article" date="2020" name="Fungal Divers.">
        <title>Resolving the Mortierellaceae phylogeny through synthesis of multi-gene phylogenetics and phylogenomics.</title>
        <authorList>
            <person name="Vandepol N."/>
            <person name="Liber J."/>
            <person name="Desiro A."/>
            <person name="Na H."/>
            <person name="Kennedy M."/>
            <person name="Barry K."/>
            <person name="Grigoriev I.V."/>
            <person name="Miller A.N."/>
            <person name="O'Donnell K."/>
            <person name="Stajich J.E."/>
            <person name="Bonito G."/>
        </authorList>
    </citation>
    <scope>NUCLEOTIDE SEQUENCE</scope>
    <source>
        <strain evidence="2">NRRL 2769</strain>
    </source>
</reference>
<comment type="caution">
    <text evidence="2">The sequence shown here is derived from an EMBL/GenBank/DDBJ whole genome shotgun (WGS) entry which is preliminary data.</text>
</comment>
<dbReference type="EMBL" id="JAAAID010000014">
    <property type="protein sequence ID" value="KAG0024525.1"/>
    <property type="molecule type" value="Genomic_DNA"/>
</dbReference>
<evidence type="ECO:0000256" key="1">
    <source>
        <dbReference type="SAM" id="MobiDB-lite"/>
    </source>
</evidence>
<evidence type="ECO:0000313" key="2">
    <source>
        <dbReference type="EMBL" id="KAG0024525.1"/>
    </source>
</evidence>
<feature type="non-terminal residue" evidence="2">
    <location>
        <position position="1"/>
    </location>
</feature>
<feature type="compositionally biased region" description="Low complexity" evidence="1">
    <location>
        <begin position="16"/>
        <end position="29"/>
    </location>
</feature>
<feature type="region of interest" description="Disordered" evidence="1">
    <location>
        <begin position="1"/>
        <end position="43"/>
    </location>
</feature>
<organism evidence="2 3">
    <name type="scientific">Entomortierella chlamydospora</name>
    <dbReference type="NCBI Taxonomy" id="101097"/>
    <lineage>
        <taxon>Eukaryota</taxon>
        <taxon>Fungi</taxon>
        <taxon>Fungi incertae sedis</taxon>
        <taxon>Mucoromycota</taxon>
        <taxon>Mortierellomycotina</taxon>
        <taxon>Mortierellomycetes</taxon>
        <taxon>Mortierellales</taxon>
        <taxon>Mortierellaceae</taxon>
        <taxon>Entomortierella</taxon>
    </lineage>
</organism>
<gene>
    <name evidence="2" type="ORF">BGZ80_001717</name>
</gene>
<sequence length="74" mass="8119">RTQPSGAQPKRRRISSPDSPDVDSSGSIPEGNSRLSFGNDVEGYYQLPRHDTIDGIQTPLRGAQGHNEEIPLFD</sequence>
<proteinExistence type="predicted"/>
<feature type="region of interest" description="Disordered" evidence="1">
    <location>
        <begin position="55"/>
        <end position="74"/>
    </location>
</feature>
<dbReference type="AlphaFoldDB" id="A0A9P6N4T1"/>
<protein>
    <submittedName>
        <fullName evidence="2">Uncharacterized protein</fullName>
    </submittedName>
</protein>